<keyword evidence="6" id="KW-0808">Transferase</keyword>
<dbReference type="SMART" id="SM00387">
    <property type="entry name" value="HATPase_c"/>
    <property type="match status" value="1"/>
</dbReference>
<dbReference type="Proteomes" id="UP000238916">
    <property type="component" value="Unassembled WGS sequence"/>
</dbReference>
<comment type="similarity">
    <text evidence="2">In the N-terminal section; belongs to the phytochrome family.</text>
</comment>
<dbReference type="CDD" id="cd00082">
    <property type="entry name" value="HisKA"/>
    <property type="match status" value="1"/>
</dbReference>
<evidence type="ECO:0000259" key="17">
    <source>
        <dbReference type="PROSITE" id="PS50109"/>
    </source>
</evidence>
<dbReference type="InterPro" id="IPR001789">
    <property type="entry name" value="Sig_transdc_resp-reg_receiver"/>
</dbReference>
<feature type="domain" description="Histidine kinase" evidence="17">
    <location>
        <begin position="46"/>
        <end position="266"/>
    </location>
</feature>
<dbReference type="PROSITE" id="PS50110">
    <property type="entry name" value="RESPONSE_REGULATORY"/>
    <property type="match status" value="1"/>
</dbReference>
<evidence type="ECO:0000256" key="7">
    <source>
        <dbReference type="ARBA" id="ARBA00022741"/>
    </source>
</evidence>
<evidence type="ECO:0000256" key="16">
    <source>
        <dbReference type="SAM" id="Coils"/>
    </source>
</evidence>
<proteinExistence type="inferred from homology"/>
<dbReference type="InterPro" id="IPR036097">
    <property type="entry name" value="HisK_dim/P_sf"/>
</dbReference>
<keyword evidence="10" id="KW-0902">Two-component regulatory system</keyword>
<dbReference type="SMART" id="SM00448">
    <property type="entry name" value="REC"/>
    <property type="match status" value="1"/>
</dbReference>
<dbReference type="SUPFAM" id="SSF47384">
    <property type="entry name" value="Homodimeric domain of signal transducing histidine kinase"/>
    <property type="match status" value="1"/>
</dbReference>
<evidence type="ECO:0000256" key="10">
    <source>
        <dbReference type="ARBA" id="ARBA00023012"/>
    </source>
</evidence>
<evidence type="ECO:0000259" key="18">
    <source>
        <dbReference type="PROSITE" id="PS50110"/>
    </source>
</evidence>
<dbReference type="InterPro" id="IPR003661">
    <property type="entry name" value="HisK_dim/P_dom"/>
</dbReference>
<evidence type="ECO:0000256" key="2">
    <source>
        <dbReference type="ARBA" id="ARBA00006402"/>
    </source>
</evidence>
<dbReference type="InterPro" id="IPR003594">
    <property type="entry name" value="HATPase_dom"/>
</dbReference>
<evidence type="ECO:0000256" key="3">
    <source>
        <dbReference type="ARBA" id="ARBA00012438"/>
    </source>
</evidence>
<dbReference type="FunFam" id="1.10.287.130:FF:000002">
    <property type="entry name" value="Two-component osmosensing histidine kinase"/>
    <property type="match status" value="1"/>
</dbReference>
<dbReference type="Gene3D" id="3.30.565.10">
    <property type="entry name" value="Histidine kinase-like ATPase, C-terminal domain"/>
    <property type="match status" value="1"/>
</dbReference>
<evidence type="ECO:0000256" key="4">
    <source>
        <dbReference type="ARBA" id="ARBA00018672"/>
    </source>
</evidence>
<evidence type="ECO:0000256" key="6">
    <source>
        <dbReference type="ARBA" id="ARBA00022679"/>
    </source>
</evidence>
<feature type="coiled-coil region" evidence="16">
    <location>
        <begin position="2"/>
        <end position="39"/>
    </location>
</feature>
<evidence type="ECO:0000256" key="1">
    <source>
        <dbReference type="ARBA" id="ARBA00000085"/>
    </source>
</evidence>
<dbReference type="InterPro" id="IPR005467">
    <property type="entry name" value="His_kinase_dom"/>
</dbReference>
<sequence>MNAELEETNATLEEEISEHQKTELELQETQRAAEAANKAKSQFLTNMSHEIRTPMNGILGMAQLMGMNLEGKNKEMAEIVIRSGKSLLTIINDILDLSRIEAGKVRLSQEEFDINVLVDEVNKLMQPLVEQKGLVYQSYSDKSIPDQLTGDPDRLKQVLFNLLGNAIKFTEQGSIELTIAKGKVFENNLQLVFSIEDSGIGIGDDKIGKLFTYFTQGDDSVTKKYGGTGLGLAISKQLVNMMDGEISVESKLEVGSKFVFNSIFKLKDGEKKVTKVDTGDVPSVAPVSSTALLVEDDYVSGLLMKMLCERKNMNLKIATSGKEALDLLKEESFDIIFMDIQMPDISGYETTKFIRGREKPLNKHTPIVATTAFALIGDREKCIEAGMDDYLAKPIVAEKFYGFVDKYVNRKHFDK</sequence>
<dbReference type="EMBL" id="OMOF01000306">
    <property type="protein sequence ID" value="SPF46965.1"/>
    <property type="molecule type" value="Genomic_DNA"/>
</dbReference>
<dbReference type="OrthoDB" id="9809348at2"/>
<keyword evidence="8" id="KW-0418">Kinase</keyword>
<dbReference type="Pfam" id="PF00072">
    <property type="entry name" value="Response_reg"/>
    <property type="match status" value="1"/>
</dbReference>
<dbReference type="Gene3D" id="1.10.287.130">
    <property type="match status" value="1"/>
</dbReference>
<comment type="catalytic activity">
    <reaction evidence="1">
        <text>ATP + protein L-histidine = ADP + protein N-phospho-L-histidine.</text>
        <dbReference type="EC" id="2.7.13.3"/>
    </reaction>
</comment>
<protein>
    <recommendedName>
        <fullName evidence="14">Circadian input-output histidine kinase CikA</fullName>
        <ecNumber evidence="3">2.7.13.3</ecNumber>
    </recommendedName>
    <alternativeName>
        <fullName evidence="13">Sensory/regulatory protein RpfC</fullName>
    </alternativeName>
    <alternativeName>
        <fullName evidence="4">Stage 0 sporulation protein A homolog</fullName>
    </alternativeName>
</protein>
<feature type="modified residue" description="4-aspartylphosphate" evidence="15">
    <location>
        <position position="339"/>
    </location>
</feature>
<gene>
    <name evidence="19" type="ORF">SBF1_3740015</name>
</gene>
<evidence type="ECO:0000256" key="11">
    <source>
        <dbReference type="ARBA" id="ARBA00024867"/>
    </source>
</evidence>
<feature type="domain" description="Response regulatory" evidence="18">
    <location>
        <begin position="290"/>
        <end position="408"/>
    </location>
</feature>
<accession>A0A2U3L4X6</accession>
<organism evidence="19 20">
    <name type="scientific">Candidatus Desulfosporosinus infrequens</name>
    <dbReference type="NCBI Taxonomy" id="2043169"/>
    <lineage>
        <taxon>Bacteria</taxon>
        <taxon>Bacillati</taxon>
        <taxon>Bacillota</taxon>
        <taxon>Clostridia</taxon>
        <taxon>Eubacteriales</taxon>
        <taxon>Desulfitobacteriaceae</taxon>
        <taxon>Desulfosporosinus</taxon>
    </lineage>
</organism>
<reference evidence="20" key="1">
    <citation type="submission" date="2018-02" db="EMBL/GenBank/DDBJ databases">
        <authorList>
            <person name="Hausmann B."/>
        </authorList>
    </citation>
    <scope>NUCLEOTIDE SEQUENCE [LARGE SCALE GENOMIC DNA]</scope>
    <source>
        <strain evidence="20">Peat soil MAG SbF1</strain>
    </source>
</reference>
<keyword evidence="7" id="KW-0547">Nucleotide-binding</keyword>
<dbReference type="InterPro" id="IPR011006">
    <property type="entry name" value="CheY-like_superfamily"/>
</dbReference>
<evidence type="ECO:0000256" key="14">
    <source>
        <dbReference type="ARBA" id="ARBA00074306"/>
    </source>
</evidence>
<dbReference type="GO" id="GO:0000155">
    <property type="term" value="F:phosphorelay sensor kinase activity"/>
    <property type="evidence" value="ECO:0007669"/>
    <property type="project" value="InterPro"/>
</dbReference>
<keyword evidence="16" id="KW-0175">Coiled coil</keyword>
<dbReference type="FunFam" id="3.30.565.10:FF:000010">
    <property type="entry name" value="Sensor histidine kinase RcsC"/>
    <property type="match status" value="1"/>
</dbReference>
<dbReference type="SUPFAM" id="SSF52172">
    <property type="entry name" value="CheY-like"/>
    <property type="match status" value="1"/>
</dbReference>
<evidence type="ECO:0000256" key="8">
    <source>
        <dbReference type="ARBA" id="ARBA00022777"/>
    </source>
</evidence>
<dbReference type="Gene3D" id="3.40.50.2300">
    <property type="match status" value="1"/>
</dbReference>
<dbReference type="Pfam" id="PF00512">
    <property type="entry name" value="HisKA"/>
    <property type="match status" value="1"/>
</dbReference>
<dbReference type="AlphaFoldDB" id="A0A2U3L4X6"/>
<evidence type="ECO:0000256" key="5">
    <source>
        <dbReference type="ARBA" id="ARBA00022553"/>
    </source>
</evidence>
<evidence type="ECO:0000313" key="20">
    <source>
        <dbReference type="Proteomes" id="UP000238916"/>
    </source>
</evidence>
<evidence type="ECO:0000256" key="9">
    <source>
        <dbReference type="ARBA" id="ARBA00022840"/>
    </source>
</evidence>
<dbReference type="InterPro" id="IPR036890">
    <property type="entry name" value="HATPase_C_sf"/>
</dbReference>
<keyword evidence="5 15" id="KW-0597">Phosphoprotein</keyword>
<dbReference type="CDD" id="cd17546">
    <property type="entry name" value="REC_hyHK_CKI1_RcsC-like"/>
    <property type="match status" value="1"/>
</dbReference>
<dbReference type="SMART" id="SM00388">
    <property type="entry name" value="HisKA"/>
    <property type="match status" value="1"/>
</dbReference>
<name>A0A2U3L4X6_9FIRM</name>
<evidence type="ECO:0000256" key="15">
    <source>
        <dbReference type="PROSITE-ProRule" id="PRU00169"/>
    </source>
</evidence>
<evidence type="ECO:0000313" key="19">
    <source>
        <dbReference type="EMBL" id="SPF46965.1"/>
    </source>
</evidence>
<evidence type="ECO:0000256" key="12">
    <source>
        <dbReference type="ARBA" id="ARBA00064003"/>
    </source>
</evidence>
<dbReference type="PRINTS" id="PR00344">
    <property type="entry name" value="BCTRLSENSOR"/>
</dbReference>
<dbReference type="Pfam" id="PF02518">
    <property type="entry name" value="HATPase_c"/>
    <property type="match status" value="1"/>
</dbReference>
<comment type="function">
    <text evidence="11">May play the central regulatory role in sporulation. It may be an element of the effector pathway responsible for the activation of sporulation genes in response to nutritional stress. Spo0A may act in concert with spo0H (a sigma factor) to control the expression of some genes that are critical to the sporulation process.</text>
</comment>
<dbReference type="GO" id="GO:0005524">
    <property type="term" value="F:ATP binding"/>
    <property type="evidence" value="ECO:0007669"/>
    <property type="project" value="UniProtKB-KW"/>
</dbReference>
<keyword evidence="9" id="KW-0067">ATP-binding</keyword>
<comment type="subunit">
    <text evidence="12">At low DSF concentrations, interacts with RpfF.</text>
</comment>
<dbReference type="InterPro" id="IPR004358">
    <property type="entry name" value="Sig_transdc_His_kin-like_C"/>
</dbReference>
<dbReference type="CDD" id="cd16922">
    <property type="entry name" value="HATPase_EvgS-ArcB-TorS-like"/>
    <property type="match status" value="1"/>
</dbReference>
<dbReference type="PANTHER" id="PTHR45339:SF1">
    <property type="entry name" value="HYBRID SIGNAL TRANSDUCTION HISTIDINE KINASE J"/>
    <property type="match status" value="1"/>
</dbReference>
<dbReference type="EC" id="2.7.13.3" evidence="3"/>
<evidence type="ECO:0000256" key="13">
    <source>
        <dbReference type="ARBA" id="ARBA00068150"/>
    </source>
</evidence>
<dbReference type="SUPFAM" id="SSF55874">
    <property type="entry name" value="ATPase domain of HSP90 chaperone/DNA topoisomerase II/histidine kinase"/>
    <property type="match status" value="1"/>
</dbReference>
<dbReference type="PANTHER" id="PTHR45339">
    <property type="entry name" value="HYBRID SIGNAL TRANSDUCTION HISTIDINE KINASE J"/>
    <property type="match status" value="1"/>
</dbReference>
<dbReference type="PROSITE" id="PS50109">
    <property type="entry name" value="HIS_KIN"/>
    <property type="match status" value="1"/>
</dbReference>